<evidence type="ECO:0000313" key="10">
    <source>
        <dbReference type="EMBL" id="MBK5931172.1"/>
    </source>
</evidence>
<dbReference type="InterPro" id="IPR015797">
    <property type="entry name" value="NUDIX_hydrolase-like_dom_sf"/>
</dbReference>
<evidence type="ECO:0000313" key="11">
    <source>
        <dbReference type="Proteomes" id="UP001296967"/>
    </source>
</evidence>
<sequence>MSADEPTDHAADKTRRQVFQGKIIDVGVEHIRLPNGRHVDLEIVRHPGGAAAVAIDDRRRVCLLRQFRHVAGGWLWELPAGKLDPGEGPATTAERELAEEAGLMAATWDSLGRLHSSPGVFAEVIHLFLARGLSEVNLGHDVDEVIEVHWVALDQVLDWCLNGTITDAKTLVGLYRAAAFLRHGSDAPVDGPVAVVAE</sequence>
<dbReference type="Gene3D" id="3.90.79.10">
    <property type="entry name" value="Nucleoside Triphosphate Pyrophosphohydrolase"/>
    <property type="match status" value="1"/>
</dbReference>
<comment type="cofactor">
    <cofactor evidence="2">
        <name>Mg(2+)</name>
        <dbReference type="ChEBI" id="CHEBI:18420"/>
    </cofactor>
</comment>
<protein>
    <recommendedName>
        <fullName evidence="4">GDP-mannose pyrophosphatase</fullName>
    </recommendedName>
    <alternativeName>
        <fullName evidence="6">GDP-mannose hydrolase</fullName>
    </alternativeName>
    <alternativeName>
        <fullName evidence="7">GDPMK</fullName>
    </alternativeName>
</protein>
<keyword evidence="5 8" id="KW-0378">Hydrolase</keyword>
<dbReference type="InterPro" id="IPR000086">
    <property type="entry name" value="NUDIX_hydrolase_dom"/>
</dbReference>
<organism evidence="10 11">
    <name type="scientific">Halochromatium salexigens</name>
    <name type="common">Chromatium salexigens</name>
    <dbReference type="NCBI Taxonomy" id="49447"/>
    <lineage>
        <taxon>Bacteria</taxon>
        <taxon>Pseudomonadati</taxon>
        <taxon>Pseudomonadota</taxon>
        <taxon>Gammaproteobacteria</taxon>
        <taxon>Chromatiales</taxon>
        <taxon>Chromatiaceae</taxon>
        <taxon>Halochromatium</taxon>
    </lineage>
</organism>
<dbReference type="InterPro" id="IPR020084">
    <property type="entry name" value="NUDIX_hydrolase_CS"/>
</dbReference>
<dbReference type="PANTHER" id="PTHR11839">
    <property type="entry name" value="UDP/ADP-SUGAR PYROPHOSPHATASE"/>
    <property type="match status" value="1"/>
</dbReference>
<accession>A0AAJ0XGZ8</accession>
<dbReference type="GO" id="GO:0006753">
    <property type="term" value="P:nucleoside phosphate metabolic process"/>
    <property type="evidence" value="ECO:0007669"/>
    <property type="project" value="TreeGrafter"/>
</dbReference>
<dbReference type="GO" id="GO:0005829">
    <property type="term" value="C:cytosol"/>
    <property type="evidence" value="ECO:0007669"/>
    <property type="project" value="TreeGrafter"/>
</dbReference>
<dbReference type="CDD" id="cd03424">
    <property type="entry name" value="NUDIX_ADPRase_Nudt5_UGPPase_Nudt14"/>
    <property type="match status" value="1"/>
</dbReference>
<evidence type="ECO:0000256" key="4">
    <source>
        <dbReference type="ARBA" id="ARBA00016377"/>
    </source>
</evidence>
<comment type="similarity">
    <text evidence="3">Belongs to the Nudix hydrolase family. NudK subfamily.</text>
</comment>
<dbReference type="PANTHER" id="PTHR11839:SF18">
    <property type="entry name" value="NUDIX HYDROLASE DOMAIN-CONTAINING PROTEIN"/>
    <property type="match status" value="1"/>
</dbReference>
<dbReference type="Proteomes" id="UP001296967">
    <property type="component" value="Unassembled WGS sequence"/>
</dbReference>
<dbReference type="EMBL" id="NHSF01000059">
    <property type="protein sequence ID" value="MBK5931172.1"/>
    <property type="molecule type" value="Genomic_DNA"/>
</dbReference>
<dbReference type="GO" id="GO:0016462">
    <property type="term" value="F:pyrophosphatase activity"/>
    <property type="evidence" value="ECO:0007669"/>
    <property type="project" value="UniProtKB-ARBA"/>
</dbReference>
<dbReference type="Pfam" id="PF00293">
    <property type="entry name" value="NUDIX"/>
    <property type="match status" value="1"/>
</dbReference>
<dbReference type="SUPFAM" id="SSF55811">
    <property type="entry name" value="Nudix"/>
    <property type="match status" value="1"/>
</dbReference>
<evidence type="ECO:0000256" key="2">
    <source>
        <dbReference type="ARBA" id="ARBA00001946"/>
    </source>
</evidence>
<reference evidence="10" key="1">
    <citation type="submission" date="2017-05" db="EMBL/GenBank/DDBJ databases">
        <authorList>
            <person name="Imhoff J.F."/>
            <person name="Rahn T."/>
            <person name="Kuenzel S."/>
            <person name="Neulinger S.C."/>
        </authorList>
    </citation>
    <scope>NUCLEOTIDE SEQUENCE</scope>
    <source>
        <strain evidence="10">DSM 4395</strain>
    </source>
</reference>
<dbReference type="GO" id="GO:0019693">
    <property type="term" value="P:ribose phosphate metabolic process"/>
    <property type="evidence" value="ECO:0007669"/>
    <property type="project" value="TreeGrafter"/>
</dbReference>
<evidence type="ECO:0000256" key="3">
    <source>
        <dbReference type="ARBA" id="ARBA00007275"/>
    </source>
</evidence>
<name>A0AAJ0XGZ8_HALSE</name>
<comment type="caution">
    <text evidence="10">The sequence shown here is derived from an EMBL/GenBank/DDBJ whole genome shotgun (WGS) entry which is preliminary data.</text>
</comment>
<dbReference type="PRINTS" id="PR00502">
    <property type="entry name" value="NUDIXFAMILY"/>
</dbReference>
<reference evidence="10" key="2">
    <citation type="journal article" date="2020" name="Microorganisms">
        <title>Osmotic Adaptation and Compatible Solute Biosynthesis of Phototrophic Bacteria as Revealed from Genome Analyses.</title>
        <authorList>
            <person name="Imhoff J.F."/>
            <person name="Rahn T."/>
            <person name="Kunzel S."/>
            <person name="Keller A."/>
            <person name="Neulinger S.C."/>
        </authorList>
    </citation>
    <scope>NUCLEOTIDE SEQUENCE</scope>
    <source>
        <strain evidence="10">DSM 4395</strain>
    </source>
</reference>
<evidence type="ECO:0000256" key="5">
    <source>
        <dbReference type="ARBA" id="ARBA00022801"/>
    </source>
</evidence>
<dbReference type="PROSITE" id="PS51462">
    <property type="entry name" value="NUDIX"/>
    <property type="match status" value="1"/>
</dbReference>
<evidence type="ECO:0000256" key="7">
    <source>
        <dbReference type="ARBA" id="ARBA00032272"/>
    </source>
</evidence>
<comment type="catalytic activity">
    <reaction evidence="1">
        <text>GDP-alpha-D-mannose + H2O = alpha-D-mannose 1-phosphate + GMP + 2 H(+)</text>
        <dbReference type="Rhea" id="RHEA:27978"/>
        <dbReference type="ChEBI" id="CHEBI:15377"/>
        <dbReference type="ChEBI" id="CHEBI:15378"/>
        <dbReference type="ChEBI" id="CHEBI:57527"/>
        <dbReference type="ChEBI" id="CHEBI:58115"/>
        <dbReference type="ChEBI" id="CHEBI:58409"/>
    </reaction>
</comment>
<proteinExistence type="inferred from homology"/>
<keyword evidence="11" id="KW-1185">Reference proteome</keyword>
<dbReference type="InterPro" id="IPR020476">
    <property type="entry name" value="Nudix_hydrolase"/>
</dbReference>
<evidence type="ECO:0000259" key="9">
    <source>
        <dbReference type="PROSITE" id="PS51462"/>
    </source>
</evidence>
<feature type="domain" description="Nudix hydrolase" evidence="9">
    <location>
        <begin position="44"/>
        <end position="173"/>
    </location>
</feature>
<evidence type="ECO:0000256" key="1">
    <source>
        <dbReference type="ARBA" id="ARBA00000847"/>
    </source>
</evidence>
<evidence type="ECO:0000256" key="8">
    <source>
        <dbReference type="RuleBase" id="RU003476"/>
    </source>
</evidence>
<dbReference type="AlphaFoldDB" id="A0AAJ0XGZ8"/>
<dbReference type="PROSITE" id="PS00893">
    <property type="entry name" value="NUDIX_BOX"/>
    <property type="match status" value="1"/>
</dbReference>
<gene>
    <name evidence="10" type="ORF">CCR82_11705</name>
</gene>
<evidence type="ECO:0000256" key="6">
    <source>
        <dbReference type="ARBA" id="ARBA00032162"/>
    </source>
</evidence>